<feature type="compositionally biased region" description="Polar residues" evidence="12">
    <location>
        <begin position="480"/>
        <end position="501"/>
    </location>
</feature>
<feature type="region of interest" description="Disordered" evidence="12">
    <location>
        <begin position="1"/>
        <end position="31"/>
    </location>
</feature>
<keyword evidence="15" id="KW-1185">Reference proteome</keyword>
<dbReference type="RefSeq" id="XP_067924798.1">
    <property type="nucleotide sequence ID" value="XM_068063226.1"/>
</dbReference>
<dbReference type="OrthoDB" id="9332038at2759"/>
<evidence type="ECO:0000313" key="14">
    <source>
        <dbReference type="EMBL" id="PHJ23121.1"/>
    </source>
</evidence>
<dbReference type="InterPro" id="IPR017441">
    <property type="entry name" value="Protein_kinase_ATP_BS"/>
</dbReference>
<comment type="catalytic activity">
    <reaction evidence="9">
        <text>L-threonyl-[protein] + ATP = O-phospho-L-threonyl-[protein] + ADP + H(+)</text>
        <dbReference type="Rhea" id="RHEA:46608"/>
        <dbReference type="Rhea" id="RHEA-COMP:11060"/>
        <dbReference type="Rhea" id="RHEA-COMP:11605"/>
        <dbReference type="ChEBI" id="CHEBI:15378"/>
        <dbReference type="ChEBI" id="CHEBI:30013"/>
        <dbReference type="ChEBI" id="CHEBI:30616"/>
        <dbReference type="ChEBI" id="CHEBI:61977"/>
        <dbReference type="ChEBI" id="CHEBI:456216"/>
        <dbReference type="EC" id="2.7.12.1"/>
    </reaction>
</comment>
<evidence type="ECO:0000256" key="8">
    <source>
        <dbReference type="ARBA" id="ARBA00049003"/>
    </source>
</evidence>
<dbReference type="InterPro" id="IPR050494">
    <property type="entry name" value="Ser_Thr_dual-spec_kinase"/>
</dbReference>
<keyword evidence="5 11" id="KW-0547">Nucleotide-binding</keyword>
<dbReference type="EMBL" id="MIGC01001288">
    <property type="protein sequence ID" value="PHJ23121.1"/>
    <property type="molecule type" value="Genomic_DNA"/>
</dbReference>
<dbReference type="GO" id="GO:0005737">
    <property type="term" value="C:cytoplasm"/>
    <property type="evidence" value="ECO:0007669"/>
    <property type="project" value="TreeGrafter"/>
</dbReference>
<proteinExistence type="inferred from homology"/>
<comment type="catalytic activity">
    <reaction evidence="8">
        <text>L-seryl-[protein] + ATP = O-phospho-L-seryl-[protein] + ADP + H(+)</text>
        <dbReference type="Rhea" id="RHEA:17989"/>
        <dbReference type="Rhea" id="RHEA-COMP:9863"/>
        <dbReference type="Rhea" id="RHEA-COMP:11604"/>
        <dbReference type="ChEBI" id="CHEBI:15378"/>
        <dbReference type="ChEBI" id="CHEBI:29999"/>
        <dbReference type="ChEBI" id="CHEBI:30616"/>
        <dbReference type="ChEBI" id="CHEBI:83421"/>
        <dbReference type="ChEBI" id="CHEBI:456216"/>
        <dbReference type="EC" id="2.7.12.1"/>
    </reaction>
</comment>
<feature type="compositionally biased region" description="Polar residues" evidence="12">
    <location>
        <begin position="368"/>
        <end position="382"/>
    </location>
</feature>
<name>A0A2C6KGG1_9APIC</name>
<keyword evidence="4" id="KW-0808">Transferase</keyword>
<evidence type="ECO:0000313" key="15">
    <source>
        <dbReference type="Proteomes" id="UP000221165"/>
    </source>
</evidence>
<dbReference type="GeneID" id="94426437"/>
<keyword evidence="7 11" id="KW-0067">ATP-binding</keyword>
<sequence>MAADGNHASAALDQSPLPTSGPTSSRSGFYTPESSTAMLGVDEFDSATASAHIIPHPVAFPHSQYMLSARNLTGNSSSKSTVSCKTQSSLPQPQRSDSSTQAKVTAHSSVSTRSCTSQIPRACLLSSGEGRRRNPRAEFSQAHSASFVAAESQRLLPARSGETSPQQHKAPPMLAECSPRLGVQPRFVTRKVCEPTAQSTGPAALDQVSRKPGAIEPGKCSGLHGCGFASKDSCKEKAEGQGTLDGTQHQAIAPSGNVMSGAGAAGLAEEDNVSDLTCPYMGIPGSRGNQAGIGRMRQLPPAGETAYPPAAPPVLVKSLGAFSRIRFTKCSSNASTACTITSDASLPSRKNSEQPQLPCPHRTGGGQATTISPSKLQWSPSMSVPFREDAPLSIRTSARTSSVSGGAHGIHPSQSAAALDGSSQPSLSPGSPPYPSTACPPEAHPPRQQNAGAMGRWPRSETEGHGGTAAEQQPGGDSPKSMSVQEKTRRSSLVSRHSGTRLSVLPGRDPVLNPALGIGPRHYDFPGTDQEPKKGATKVPVFQSENGRTSEKTSLRHTDKYNTALPAAPRQAGGGAPVNAEAQHTFRSLRTANFCPEGDEAAGQHITRSSMSARRSNSTRGYSVQRRGKSPPQASNSCDNSCARVGTTFSDSGSLRHHKKPCRDTSKQTIFSGPEQQLDAVDDELATNASPGIKETIKAPGENTVFCSVEARGPKYQELETAERAGEQSPRGTVEREEHLDVSRDTPDTVPEPEQLPMTGAELVRRFGDCLTKFEQEEALGFQEIWYWGKDREKPAGDPTKGNEGINHGFDDSRGDYLASLRDHMLYRFELISPLGRGSFGQVFKAFDHKTGEYVALKIVRNKKHFHVQGCVEVRTLQKLLESDADNRGNVIHMKEHFRFRNHLMITFELLSINLYEFLKRNRFRGMSSLAVRSIGIQLLHALRLLRKQKIVHCDLKPENIALKNQVKSSIKVIDFGSSCPEGEMPYSYIQSRFYRSPEVMLGLGYGCPIDMWSLGCILAELHTGRPLFAGEDEADQINCVMEVLGPPPAYMIAKSPRRRLYFESNGEPKPFINPNGKKRRASSKDFSVLQTDDATFIDFVKACLQWDPAHRMTPEEALEHQWIKDFKLMRQQRHCLATGRERTN</sequence>
<feature type="region of interest" description="Disordered" evidence="12">
    <location>
        <begin position="72"/>
        <end position="113"/>
    </location>
</feature>
<dbReference type="Gene3D" id="3.30.200.20">
    <property type="entry name" value="Phosphorylase Kinase, domain 1"/>
    <property type="match status" value="1"/>
</dbReference>
<evidence type="ECO:0000256" key="7">
    <source>
        <dbReference type="ARBA" id="ARBA00022840"/>
    </source>
</evidence>
<feature type="region of interest" description="Disordered" evidence="12">
    <location>
        <begin position="344"/>
        <end position="383"/>
    </location>
</feature>
<evidence type="ECO:0000256" key="11">
    <source>
        <dbReference type="PROSITE-ProRule" id="PRU10141"/>
    </source>
</evidence>
<feature type="binding site" evidence="11">
    <location>
        <position position="858"/>
    </location>
    <ligand>
        <name>ATP</name>
        <dbReference type="ChEBI" id="CHEBI:30616"/>
    </ligand>
</feature>
<dbReference type="Proteomes" id="UP000221165">
    <property type="component" value="Unassembled WGS sequence"/>
</dbReference>
<dbReference type="PROSITE" id="PS50011">
    <property type="entry name" value="PROTEIN_KINASE_DOM"/>
    <property type="match status" value="1"/>
</dbReference>
<protein>
    <recommendedName>
        <fullName evidence="2">dual-specificity kinase</fullName>
        <ecNumber evidence="2">2.7.12.1</ecNumber>
    </recommendedName>
</protein>
<dbReference type="PANTHER" id="PTHR24058:SF22">
    <property type="entry name" value="DUAL SPECIFICITY TYROSINE-PHOSPHORYLATION-REGULATED KINASE 4"/>
    <property type="match status" value="1"/>
</dbReference>
<keyword evidence="6 14" id="KW-0418">Kinase</keyword>
<feature type="region of interest" description="Disordered" evidence="12">
    <location>
        <begin position="603"/>
        <end position="675"/>
    </location>
</feature>
<dbReference type="InterPro" id="IPR000719">
    <property type="entry name" value="Prot_kinase_dom"/>
</dbReference>
<evidence type="ECO:0000256" key="12">
    <source>
        <dbReference type="SAM" id="MobiDB-lite"/>
    </source>
</evidence>
<evidence type="ECO:0000259" key="13">
    <source>
        <dbReference type="PROSITE" id="PS50011"/>
    </source>
</evidence>
<comment type="catalytic activity">
    <reaction evidence="10">
        <text>L-tyrosyl-[protein] + ATP = O-phospho-L-tyrosyl-[protein] + ADP + H(+)</text>
        <dbReference type="Rhea" id="RHEA:10596"/>
        <dbReference type="Rhea" id="RHEA-COMP:10136"/>
        <dbReference type="Rhea" id="RHEA-COMP:20101"/>
        <dbReference type="ChEBI" id="CHEBI:15378"/>
        <dbReference type="ChEBI" id="CHEBI:30616"/>
        <dbReference type="ChEBI" id="CHEBI:46858"/>
        <dbReference type="ChEBI" id="CHEBI:61978"/>
        <dbReference type="ChEBI" id="CHEBI:456216"/>
        <dbReference type="EC" id="2.7.12.1"/>
    </reaction>
</comment>
<dbReference type="VEuPathDB" id="ToxoDB:CSUI_003028"/>
<dbReference type="PROSITE" id="PS00107">
    <property type="entry name" value="PROTEIN_KINASE_ATP"/>
    <property type="match status" value="1"/>
</dbReference>
<dbReference type="GO" id="GO:0004712">
    <property type="term" value="F:protein serine/threonine/tyrosine kinase activity"/>
    <property type="evidence" value="ECO:0007669"/>
    <property type="project" value="UniProtKB-EC"/>
</dbReference>
<dbReference type="GO" id="GO:0004674">
    <property type="term" value="F:protein serine/threonine kinase activity"/>
    <property type="evidence" value="ECO:0007669"/>
    <property type="project" value="UniProtKB-KW"/>
</dbReference>
<evidence type="ECO:0000256" key="6">
    <source>
        <dbReference type="ARBA" id="ARBA00022777"/>
    </source>
</evidence>
<dbReference type="InterPro" id="IPR011009">
    <property type="entry name" value="Kinase-like_dom_sf"/>
</dbReference>
<feature type="compositionally biased region" description="Polar residues" evidence="12">
    <location>
        <begin position="344"/>
        <end position="355"/>
    </location>
</feature>
<feature type="compositionally biased region" description="Polar residues" evidence="12">
    <location>
        <begin position="16"/>
        <end position="31"/>
    </location>
</feature>
<dbReference type="GO" id="GO:0005524">
    <property type="term" value="F:ATP binding"/>
    <property type="evidence" value="ECO:0007669"/>
    <property type="project" value="UniProtKB-UniRule"/>
</dbReference>
<dbReference type="GO" id="GO:0005856">
    <property type="term" value="C:cytoskeleton"/>
    <property type="evidence" value="ECO:0007669"/>
    <property type="project" value="TreeGrafter"/>
</dbReference>
<evidence type="ECO:0000256" key="2">
    <source>
        <dbReference type="ARBA" id="ARBA00013203"/>
    </source>
</evidence>
<evidence type="ECO:0000256" key="4">
    <source>
        <dbReference type="ARBA" id="ARBA00022679"/>
    </source>
</evidence>
<feature type="region of interest" description="Disordered" evidence="12">
    <location>
        <begin position="126"/>
        <end position="145"/>
    </location>
</feature>
<comment type="similarity">
    <text evidence="1">Belongs to the protein kinase superfamily. CMGC Ser/Thr protein kinase family. MNB/DYRK subfamily.</text>
</comment>
<dbReference type="PANTHER" id="PTHR24058">
    <property type="entry name" value="DUAL SPECIFICITY PROTEIN KINASE"/>
    <property type="match status" value="1"/>
</dbReference>
<dbReference type="Gene3D" id="3.30.10.30">
    <property type="entry name" value="DYRK"/>
    <property type="match status" value="1"/>
</dbReference>
<feature type="compositionally biased region" description="Basic and acidic residues" evidence="12">
    <location>
        <begin position="733"/>
        <end position="747"/>
    </location>
</feature>
<evidence type="ECO:0000256" key="5">
    <source>
        <dbReference type="ARBA" id="ARBA00022741"/>
    </source>
</evidence>
<comment type="caution">
    <text evidence="14">The sequence shown here is derived from an EMBL/GenBank/DDBJ whole genome shotgun (WGS) entry which is preliminary data.</text>
</comment>
<evidence type="ECO:0000256" key="10">
    <source>
        <dbReference type="ARBA" id="ARBA00051680"/>
    </source>
</evidence>
<keyword evidence="3" id="KW-0723">Serine/threonine-protein kinase</keyword>
<dbReference type="EC" id="2.7.12.1" evidence="2"/>
<feature type="region of interest" description="Disordered" evidence="12">
    <location>
        <begin position="397"/>
        <end position="539"/>
    </location>
</feature>
<organism evidence="14 15">
    <name type="scientific">Cystoisospora suis</name>
    <dbReference type="NCBI Taxonomy" id="483139"/>
    <lineage>
        <taxon>Eukaryota</taxon>
        <taxon>Sar</taxon>
        <taxon>Alveolata</taxon>
        <taxon>Apicomplexa</taxon>
        <taxon>Conoidasida</taxon>
        <taxon>Coccidia</taxon>
        <taxon>Eucoccidiorida</taxon>
        <taxon>Eimeriorina</taxon>
        <taxon>Sarcocystidae</taxon>
        <taxon>Cystoisospora</taxon>
    </lineage>
</organism>
<dbReference type="Pfam" id="PF00069">
    <property type="entry name" value="Pkinase"/>
    <property type="match status" value="1"/>
</dbReference>
<reference evidence="14 15" key="1">
    <citation type="journal article" date="2017" name="Int. J. Parasitol.">
        <title>The genome of the protozoan parasite Cystoisospora suis and a reverse vaccinology approach to identify vaccine candidates.</title>
        <authorList>
            <person name="Palmieri N."/>
            <person name="Shrestha A."/>
            <person name="Ruttkowski B."/>
            <person name="Beck T."/>
            <person name="Vogl C."/>
            <person name="Tomley F."/>
            <person name="Blake D.P."/>
            <person name="Joachim A."/>
        </authorList>
    </citation>
    <scope>NUCLEOTIDE SEQUENCE [LARGE SCALE GENOMIC DNA]</scope>
    <source>
        <strain evidence="14 15">Wien I</strain>
    </source>
</reference>
<feature type="compositionally biased region" description="Polar residues" evidence="12">
    <location>
        <begin position="606"/>
        <end position="622"/>
    </location>
</feature>
<feature type="region of interest" description="Disordered" evidence="12">
    <location>
        <begin position="720"/>
        <end position="755"/>
    </location>
</feature>
<dbReference type="SUPFAM" id="SSF56112">
    <property type="entry name" value="Protein kinase-like (PK-like)"/>
    <property type="match status" value="1"/>
</dbReference>
<dbReference type="Gene3D" id="1.10.510.10">
    <property type="entry name" value="Transferase(Phosphotransferase) domain 1"/>
    <property type="match status" value="1"/>
</dbReference>
<evidence type="ECO:0000256" key="3">
    <source>
        <dbReference type="ARBA" id="ARBA00022527"/>
    </source>
</evidence>
<evidence type="ECO:0000256" key="1">
    <source>
        <dbReference type="ARBA" id="ARBA00008867"/>
    </source>
</evidence>
<dbReference type="InterPro" id="IPR042521">
    <property type="entry name" value="DYRK"/>
</dbReference>
<dbReference type="AlphaFoldDB" id="A0A2C6KGG1"/>
<evidence type="ECO:0000256" key="9">
    <source>
        <dbReference type="ARBA" id="ARBA00049308"/>
    </source>
</evidence>
<feature type="domain" description="Protein kinase" evidence="13">
    <location>
        <begin position="829"/>
        <end position="1124"/>
    </location>
</feature>
<gene>
    <name evidence="14" type="ORF">CSUI_003028</name>
</gene>
<dbReference type="SMART" id="SM00220">
    <property type="entry name" value="S_TKc"/>
    <property type="match status" value="1"/>
</dbReference>
<accession>A0A2C6KGG1</accession>
<dbReference type="CDD" id="cd14210">
    <property type="entry name" value="PKc_DYRK"/>
    <property type="match status" value="1"/>
</dbReference>